<reference evidence="13" key="1">
    <citation type="submission" date="2025-08" db="UniProtKB">
        <authorList>
            <consortium name="Ensembl"/>
        </authorList>
    </citation>
    <scope>IDENTIFICATION</scope>
</reference>
<evidence type="ECO:0000256" key="2">
    <source>
        <dbReference type="ARBA" id="ARBA00022692"/>
    </source>
</evidence>
<evidence type="ECO:0000313" key="14">
    <source>
        <dbReference type="Proteomes" id="UP000694427"/>
    </source>
</evidence>
<dbReference type="InterPro" id="IPR036179">
    <property type="entry name" value="Ig-like_dom_sf"/>
</dbReference>
<evidence type="ECO:0000256" key="1">
    <source>
        <dbReference type="ARBA" id="ARBA00004479"/>
    </source>
</evidence>
<dbReference type="InterPro" id="IPR013783">
    <property type="entry name" value="Ig-like_fold"/>
</dbReference>
<feature type="transmembrane region" description="Helical" evidence="10">
    <location>
        <begin position="219"/>
        <end position="239"/>
    </location>
</feature>
<dbReference type="Proteomes" id="UP000694427">
    <property type="component" value="Unplaced"/>
</dbReference>
<dbReference type="PANTHER" id="PTHR46608">
    <property type="entry name" value="T-CELL IMMUNOGLOBULIN AND MUCIN DOMAIN-CONTAINING PROTEIN 4"/>
    <property type="match status" value="1"/>
</dbReference>
<evidence type="ECO:0000256" key="6">
    <source>
        <dbReference type="ARBA" id="ARBA00023157"/>
    </source>
</evidence>
<evidence type="ECO:0000256" key="9">
    <source>
        <dbReference type="ARBA" id="ARBA00038203"/>
    </source>
</evidence>
<protein>
    <submittedName>
        <fullName evidence="13">T-cell immunoglobulin and mucin domain-containing protein 4-like</fullName>
    </submittedName>
</protein>
<evidence type="ECO:0000256" key="3">
    <source>
        <dbReference type="ARBA" id="ARBA00022729"/>
    </source>
</evidence>
<dbReference type="InterPro" id="IPR013106">
    <property type="entry name" value="Ig_V-set"/>
</dbReference>
<comment type="subcellular location">
    <subcellularLocation>
        <location evidence="1">Membrane</location>
        <topology evidence="1">Single-pass type I membrane protein</topology>
    </subcellularLocation>
</comment>
<keyword evidence="5 10" id="KW-0472">Membrane</keyword>
<evidence type="ECO:0000256" key="8">
    <source>
        <dbReference type="ARBA" id="ARBA00023319"/>
    </source>
</evidence>
<reference evidence="13" key="2">
    <citation type="submission" date="2025-09" db="UniProtKB">
        <authorList>
            <consortium name="Ensembl"/>
        </authorList>
    </citation>
    <scope>IDENTIFICATION</scope>
</reference>
<dbReference type="GO" id="GO:0043277">
    <property type="term" value="P:apoptotic cell clearance"/>
    <property type="evidence" value="ECO:0007669"/>
    <property type="project" value="TreeGrafter"/>
</dbReference>
<evidence type="ECO:0000256" key="5">
    <source>
        <dbReference type="ARBA" id="ARBA00023136"/>
    </source>
</evidence>
<keyword evidence="14" id="KW-1185">Reference proteome</keyword>
<dbReference type="AlphaFoldDB" id="A0A8C1L0G7"/>
<keyword evidence="6" id="KW-1015">Disulfide bond</keyword>
<evidence type="ECO:0000259" key="12">
    <source>
        <dbReference type="PROSITE" id="PS50835"/>
    </source>
</evidence>
<dbReference type="PANTHER" id="PTHR46608:SF3">
    <property type="entry name" value="T-CELL IMMUNOGLOBULIN AND MUCIN DOMAIN-CONTAINING PROTEIN 4"/>
    <property type="match status" value="1"/>
</dbReference>
<dbReference type="GO" id="GO:0060097">
    <property type="term" value="P:cytoskeletal rearrangement involved in phagocytosis, engulfment"/>
    <property type="evidence" value="ECO:0007669"/>
    <property type="project" value="TreeGrafter"/>
</dbReference>
<evidence type="ECO:0000256" key="7">
    <source>
        <dbReference type="ARBA" id="ARBA00023180"/>
    </source>
</evidence>
<keyword evidence="2 10" id="KW-0812">Transmembrane</keyword>
<evidence type="ECO:0000256" key="4">
    <source>
        <dbReference type="ARBA" id="ARBA00022989"/>
    </source>
</evidence>
<proteinExistence type="inferred from homology"/>
<organism evidence="13 14">
    <name type="scientific">Cyprinus carpio</name>
    <name type="common">Common carp</name>
    <dbReference type="NCBI Taxonomy" id="7962"/>
    <lineage>
        <taxon>Eukaryota</taxon>
        <taxon>Metazoa</taxon>
        <taxon>Chordata</taxon>
        <taxon>Craniata</taxon>
        <taxon>Vertebrata</taxon>
        <taxon>Euteleostomi</taxon>
        <taxon>Actinopterygii</taxon>
        <taxon>Neopterygii</taxon>
        <taxon>Teleostei</taxon>
        <taxon>Ostariophysi</taxon>
        <taxon>Cypriniformes</taxon>
        <taxon>Cyprinidae</taxon>
        <taxon>Cyprininae</taxon>
        <taxon>Cyprinus</taxon>
    </lineage>
</organism>
<comment type="similarity">
    <text evidence="9">Belongs to the immunoglobulin superfamily. TIM family.</text>
</comment>
<dbReference type="InterPro" id="IPR003599">
    <property type="entry name" value="Ig_sub"/>
</dbReference>
<keyword evidence="3 11" id="KW-0732">Signal</keyword>
<dbReference type="PROSITE" id="PS50835">
    <property type="entry name" value="IG_LIKE"/>
    <property type="match status" value="1"/>
</dbReference>
<feature type="domain" description="Ig-like" evidence="12">
    <location>
        <begin position="31"/>
        <end position="113"/>
    </location>
</feature>
<dbReference type="SUPFAM" id="SSF48726">
    <property type="entry name" value="Immunoglobulin"/>
    <property type="match status" value="1"/>
</dbReference>
<accession>A0A8C1L0G7</accession>
<keyword evidence="7" id="KW-0325">Glycoprotein</keyword>
<sequence length="326" mass="36730">MNDLHSWFFASWVLCYLSISKCSDVIVQSFEGERVILPCKYDSKYHGKCHICWVKGDIPNMGCGNEIIASDGDKVVRKISSRYQLAGEVQHGDVSLTISNIKKTDSGKYGCRIHVPGLFNDEMYYVHLIVNDALIPTTWETTSMSSSTSEHETTGVFDIAMTEVETNTTQESSSFASKTNLPESSTFGLWLSNTTYETLFDHRESPSKEKKDSVNTSAVIVPVILLLLALIVLAVILICESKVHSVNSHFSISQRYSLCLLIRKLTVFIFSVKQRKKTRAAVDITQNSDNSVIYSNFGSSVGLYNREMAVENIYQIQPENEYEQWH</sequence>
<dbReference type="Ensembl" id="ENSCCRT00010059261.1">
    <property type="protein sequence ID" value="ENSCCRP00010054090.1"/>
    <property type="gene ID" value="ENSCCRG00010022921.1"/>
</dbReference>
<keyword evidence="4 10" id="KW-1133">Transmembrane helix</keyword>
<dbReference type="Pfam" id="PF07686">
    <property type="entry name" value="V-set"/>
    <property type="match status" value="1"/>
</dbReference>
<evidence type="ECO:0000313" key="13">
    <source>
        <dbReference type="Ensembl" id="ENSCCRP00010054090.1"/>
    </source>
</evidence>
<feature type="signal peptide" evidence="11">
    <location>
        <begin position="1"/>
        <end position="22"/>
    </location>
</feature>
<dbReference type="FunFam" id="2.60.40.10:FF:000774">
    <property type="entry name" value="Hepatitis A virus cellular receptor 1"/>
    <property type="match status" value="1"/>
</dbReference>
<dbReference type="InterPro" id="IPR007110">
    <property type="entry name" value="Ig-like_dom"/>
</dbReference>
<evidence type="ECO:0000256" key="11">
    <source>
        <dbReference type="SAM" id="SignalP"/>
    </source>
</evidence>
<dbReference type="GO" id="GO:0001786">
    <property type="term" value="F:phosphatidylserine binding"/>
    <property type="evidence" value="ECO:0007669"/>
    <property type="project" value="TreeGrafter"/>
</dbReference>
<keyword evidence="8" id="KW-0393">Immunoglobulin domain</keyword>
<dbReference type="Gene3D" id="2.60.40.10">
    <property type="entry name" value="Immunoglobulins"/>
    <property type="match status" value="1"/>
</dbReference>
<evidence type="ECO:0000256" key="10">
    <source>
        <dbReference type="SAM" id="Phobius"/>
    </source>
</evidence>
<feature type="chain" id="PRO_5034372757" evidence="11">
    <location>
        <begin position="23"/>
        <end position="326"/>
    </location>
</feature>
<dbReference type="SMART" id="SM00409">
    <property type="entry name" value="IG"/>
    <property type="match status" value="1"/>
</dbReference>
<name>A0A8C1L0G7_CYPCA</name>
<dbReference type="GO" id="GO:0016020">
    <property type="term" value="C:membrane"/>
    <property type="evidence" value="ECO:0007669"/>
    <property type="project" value="UniProtKB-SubCell"/>
</dbReference>